<dbReference type="RefSeq" id="WP_241035651.1">
    <property type="nucleotide sequence ID" value="NZ_BAAAJF010000024.1"/>
</dbReference>
<protein>
    <submittedName>
        <fullName evidence="2">MEDS domain-containing protein</fullName>
    </submittedName>
</protein>
<comment type="caution">
    <text evidence="2">The sequence shown here is derived from an EMBL/GenBank/DDBJ whole genome shotgun (WGS) entry which is preliminary data.</text>
</comment>
<dbReference type="Proteomes" id="UP001299970">
    <property type="component" value="Unassembled WGS sequence"/>
</dbReference>
<dbReference type="InterPro" id="IPR025847">
    <property type="entry name" value="MEDS_domain"/>
</dbReference>
<feature type="domain" description="STAS" evidence="1">
    <location>
        <begin position="194"/>
        <end position="297"/>
    </location>
</feature>
<dbReference type="Pfam" id="PF14417">
    <property type="entry name" value="MEDS"/>
    <property type="match status" value="1"/>
</dbReference>
<dbReference type="InterPro" id="IPR058548">
    <property type="entry name" value="MlaB-like_STAS"/>
</dbReference>
<keyword evidence="3" id="KW-1185">Reference proteome</keyword>
<dbReference type="InterPro" id="IPR002645">
    <property type="entry name" value="STAS_dom"/>
</dbReference>
<dbReference type="EMBL" id="JAKXMK010000006">
    <property type="protein sequence ID" value="MCH6165620.1"/>
    <property type="molecule type" value="Genomic_DNA"/>
</dbReference>
<dbReference type="Gene3D" id="3.30.750.24">
    <property type="entry name" value="STAS domain"/>
    <property type="match status" value="1"/>
</dbReference>
<reference evidence="2 3" key="1">
    <citation type="submission" date="2022-03" db="EMBL/GenBank/DDBJ databases">
        <title>Pseudonocardia alaer sp. nov., a novel actinomycete isolated from reed forest soil.</title>
        <authorList>
            <person name="Wang L."/>
        </authorList>
    </citation>
    <scope>NUCLEOTIDE SEQUENCE [LARGE SCALE GENOMIC DNA]</scope>
    <source>
        <strain evidence="2 3">Y-16303</strain>
    </source>
</reference>
<dbReference type="PROSITE" id="PS50801">
    <property type="entry name" value="STAS"/>
    <property type="match status" value="1"/>
</dbReference>
<sequence length="297" mass="32590">MVRTVEDLRTVDHACAIPVSDEQLWEMTSAFVADGLAAGEQVVYFDDGTADCVIERLADDCVPIAESLHDGSLIVVPPDTTRATLRSPPPYVQDLICGTVDDAVERGYTGVRLTGQLSYALQRAGGVSLLQYDDAFDEVIRVRPARLLCLYDRRRFPDGAIEELRARHHTELVVPAIYDDNLLRITSTGPGCARLAGEVDHSNRPRIRRLLETALDDALRSHAGPTDITLDLASLRFLDVAAAVSLVHAAEEFPSSHRLILTGVRPRVVRVLDRCGAPFAAQLVVKTRPDHTLPEAR</sequence>
<evidence type="ECO:0000313" key="3">
    <source>
        <dbReference type="Proteomes" id="UP001299970"/>
    </source>
</evidence>
<evidence type="ECO:0000313" key="2">
    <source>
        <dbReference type="EMBL" id="MCH6165620.1"/>
    </source>
</evidence>
<dbReference type="CDD" id="cd07043">
    <property type="entry name" value="STAS_anti-anti-sigma_factors"/>
    <property type="match status" value="1"/>
</dbReference>
<dbReference type="InterPro" id="IPR036513">
    <property type="entry name" value="STAS_dom_sf"/>
</dbReference>
<dbReference type="SUPFAM" id="SSF52091">
    <property type="entry name" value="SpoIIaa-like"/>
    <property type="match status" value="1"/>
</dbReference>
<name>A0ABS9TAQ1_9PSEU</name>
<evidence type="ECO:0000259" key="1">
    <source>
        <dbReference type="PROSITE" id="PS50801"/>
    </source>
</evidence>
<dbReference type="Pfam" id="PF13466">
    <property type="entry name" value="STAS_2"/>
    <property type="match status" value="1"/>
</dbReference>
<organism evidence="2 3">
    <name type="scientific">Pseudonocardia alaniniphila</name>
    <dbReference type="NCBI Taxonomy" id="75291"/>
    <lineage>
        <taxon>Bacteria</taxon>
        <taxon>Bacillati</taxon>
        <taxon>Actinomycetota</taxon>
        <taxon>Actinomycetes</taxon>
        <taxon>Pseudonocardiales</taxon>
        <taxon>Pseudonocardiaceae</taxon>
        <taxon>Pseudonocardia</taxon>
    </lineage>
</organism>
<proteinExistence type="predicted"/>
<gene>
    <name evidence="2" type="ORF">MMF94_07995</name>
</gene>
<accession>A0ABS9TAQ1</accession>